<reference evidence="1 2" key="1">
    <citation type="journal article" date="2018" name="Nat. Ecol. Evol.">
        <title>Genomic signatures of mitonuclear coevolution across populations of Tigriopus californicus.</title>
        <authorList>
            <person name="Barreto F.S."/>
            <person name="Watson E.T."/>
            <person name="Lima T.G."/>
            <person name="Willett C.S."/>
            <person name="Edmands S."/>
            <person name="Li W."/>
            <person name="Burton R.S."/>
        </authorList>
    </citation>
    <scope>NUCLEOTIDE SEQUENCE [LARGE SCALE GENOMIC DNA]</scope>
    <source>
        <strain evidence="1 2">San Diego</strain>
    </source>
</reference>
<name>A0A553NU24_TIGCA</name>
<evidence type="ECO:0000313" key="2">
    <source>
        <dbReference type="Proteomes" id="UP000318571"/>
    </source>
</evidence>
<protein>
    <submittedName>
        <fullName evidence="1">Uncharacterized protein</fullName>
    </submittedName>
</protein>
<dbReference type="Proteomes" id="UP000318571">
    <property type="component" value="Chromosome 1"/>
</dbReference>
<dbReference type="EMBL" id="VCGU01000010">
    <property type="protein sequence ID" value="TRY68934.1"/>
    <property type="molecule type" value="Genomic_DNA"/>
</dbReference>
<comment type="caution">
    <text evidence="1">The sequence shown here is derived from an EMBL/GenBank/DDBJ whole genome shotgun (WGS) entry which is preliminary data.</text>
</comment>
<gene>
    <name evidence="1" type="ORF">TCAL_15168</name>
</gene>
<proteinExistence type="predicted"/>
<keyword evidence="2" id="KW-1185">Reference proteome</keyword>
<accession>A0A553NU24</accession>
<organism evidence="1 2">
    <name type="scientific">Tigriopus californicus</name>
    <name type="common">Marine copepod</name>
    <dbReference type="NCBI Taxonomy" id="6832"/>
    <lineage>
        <taxon>Eukaryota</taxon>
        <taxon>Metazoa</taxon>
        <taxon>Ecdysozoa</taxon>
        <taxon>Arthropoda</taxon>
        <taxon>Crustacea</taxon>
        <taxon>Multicrustacea</taxon>
        <taxon>Hexanauplia</taxon>
        <taxon>Copepoda</taxon>
        <taxon>Harpacticoida</taxon>
        <taxon>Harpacticidae</taxon>
        <taxon>Tigriopus</taxon>
    </lineage>
</organism>
<sequence length="106" mass="12104">MLNGVDLPLIFHSVINGLVEISLEFRTIPQNVGIIWDRLGWFSSPLRNSNKFRTFVVEESESNSSKICSMSLVSNLSIKCVKSHLYLTRWMVGGCIVWYLSVPQNR</sequence>
<dbReference type="AlphaFoldDB" id="A0A553NU24"/>
<evidence type="ECO:0000313" key="1">
    <source>
        <dbReference type="EMBL" id="TRY68934.1"/>
    </source>
</evidence>